<proteinExistence type="evidence at protein level"/>
<gene>
    <name evidence="4 6" type="primary">ISOC1</name>
</gene>
<dbReference type="ExpressionAtlas" id="A0A5G2QNV7">
    <property type="expression patterns" value="baseline and differential"/>
</dbReference>
<dbReference type="SMR" id="A0A5G2QNV7"/>
<reference evidence="4" key="2">
    <citation type="journal article" date="2020" name="Gigascience">
        <title>An improved pig reference genome sequence to enable pig genetics and genomics research.</title>
        <authorList>
            <person name="Warr A."/>
            <person name="Affara N."/>
            <person name="Aken B."/>
            <person name="Beiki H."/>
            <person name="Bickhart D.M."/>
            <person name="Billis K."/>
            <person name="Chow W."/>
            <person name="Eory L."/>
            <person name="Finlayson H.A."/>
            <person name="Flicek P."/>
            <person name="Giron C.G."/>
            <person name="Griffin D.K."/>
            <person name="Hall R."/>
            <person name="Hannum G."/>
            <person name="Hourlier T."/>
            <person name="Howe K."/>
            <person name="Hume D.A."/>
            <person name="Izuogu O."/>
            <person name="Kim K."/>
            <person name="Koren S."/>
            <person name="Liu H."/>
            <person name="Manchanda N."/>
            <person name="Martin F.J."/>
            <person name="Nonneman D.J."/>
            <person name="O'Connor R.E."/>
            <person name="Phillippy A.M."/>
            <person name="Rohrer G.A."/>
            <person name="Rosen B.D."/>
            <person name="Rund L.A."/>
            <person name="Sargent C.A."/>
            <person name="Schook L.B."/>
            <person name="Schroeder S.G."/>
            <person name="Schwartz A.S."/>
            <person name="Skinner B.M."/>
            <person name="Talbot R."/>
            <person name="Tseng E."/>
            <person name="Tuggle C.K."/>
            <person name="Watson M."/>
            <person name="Smith T.P.L."/>
            <person name="Archibald A.L."/>
        </authorList>
    </citation>
    <scope>NUCLEOTIDE SEQUENCE [LARGE SCALE GENOMIC DNA]</scope>
    <source>
        <strain evidence="4">Duroc</strain>
    </source>
</reference>
<dbReference type="Ensembl" id="ENSSSCT00000081422.1">
    <property type="protein sequence ID" value="ENSSSCP00000063773.1"/>
    <property type="gene ID" value="ENSSSCG00000014258.5"/>
</dbReference>
<evidence type="ECO:0000313" key="5">
    <source>
        <dbReference type="Proteomes" id="UP000008227"/>
    </source>
</evidence>
<name>A0A5G2QNV7_PIG</name>
<reference evidence="5" key="1">
    <citation type="submission" date="2009-11" db="EMBL/GenBank/DDBJ databases">
        <authorList>
            <consortium name="Porcine genome sequencing project"/>
        </authorList>
    </citation>
    <scope>NUCLEOTIDE SEQUENCE [LARGE SCALE GENOMIC DNA]</scope>
    <source>
        <strain evidence="5">Duroc</strain>
    </source>
</reference>
<organism evidence="4 5">
    <name type="scientific">Sus scrofa</name>
    <name type="common">Pig</name>
    <dbReference type="NCBI Taxonomy" id="9823"/>
    <lineage>
        <taxon>Eukaryota</taxon>
        <taxon>Metazoa</taxon>
        <taxon>Chordata</taxon>
        <taxon>Craniata</taxon>
        <taxon>Vertebrata</taxon>
        <taxon>Euteleostomi</taxon>
        <taxon>Mammalia</taxon>
        <taxon>Eutheria</taxon>
        <taxon>Laurasiatheria</taxon>
        <taxon>Artiodactyla</taxon>
        <taxon>Suina</taxon>
        <taxon>Suidae</taxon>
        <taxon>Sus</taxon>
    </lineage>
</organism>
<evidence type="ECO:0000259" key="3">
    <source>
        <dbReference type="Pfam" id="PF00857"/>
    </source>
</evidence>
<dbReference type="GeneTree" id="ENSGT00390000006753"/>
<evidence type="ECO:0000313" key="4">
    <source>
        <dbReference type="Ensembl" id="ENSSSCP00000063773.1"/>
    </source>
</evidence>
<dbReference type="AlphaFoldDB" id="A0A5G2QNV7"/>
<evidence type="ECO:0007829" key="7">
    <source>
        <dbReference type="PeptideAtlas" id="A0A5G2QNV7"/>
    </source>
</evidence>
<dbReference type="Bgee" id="ENSSSCG00000014258">
    <property type="expression patterns" value="Expressed in hindlimb bud and 43 other cell types or tissues"/>
</dbReference>
<dbReference type="Pfam" id="PF00857">
    <property type="entry name" value="Isochorismatase"/>
    <property type="match status" value="1"/>
</dbReference>
<protein>
    <recommendedName>
        <fullName evidence="2">Isochorismatase domain-containing protein 1</fullName>
    </recommendedName>
</protein>
<dbReference type="Proteomes" id="UP000008227">
    <property type="component" value="Chromosome 2"/>
</dbReference>
<reference evidence="4" key="3">
    <citation type="submission" date="2025-08" db="UniProtKB">
        <authorList>
            <consortium name="Ensembl"/>
        </authorList>
    </citation>
    <scope>IDENTIFICATION</scope>
</reference>
<sequence length="331" mass="36219">MAAAEPAVPALPGGGAGAGAPSGTVPVLFCFSVFARPSAVPHGAGYELLIQKFLSLYGDQIDMHRKFVVQLFAEEWGQYVDLPKGFAVSERCKVRLVPLQIQLTTLGNLTPSSTVFFCCDMQERFRPAIKYFGDIISVSQRLVCLFFFSSVCRSMIYIHTHMYVYCQLPVFFFSSQLQGARILGIPVIVTEQYPKGLGSTVQEIDLTGVKLVLPKTKFSMVLPEVEAALAEIPGVRSVVLFGVETHVCIQQTALELVGRGIEVHIVADATSSRSMMDRMFALERLARTGIIVTTSEAVLLQLVADKDHPKFKEIQNLIKASAPESGLLSKV</sequence>
<keyword evidence="5" id="KW-1185">Reference proteome</keyword>
<dbReference type="InterPro" id="IPR000868">
    <property type="entry name" value="Isochorismatase-like_dom"/>
</dbReference>
<evidence type="ECO:0000256" key="2">
    <source>
        <dbReference type="ARBA" id="ARBA00040688"/>
    </source>
</evidence>
<evidence type="ECO:0000313" key="6">
    <source>
        <dbReference type="VGNC" id="VGNC:99766"/>
    </source>
</evidence>
<dbReference type="VGNC" id="VGNC:99766">
    <property type="gene designation" value="ISOC1"/>
</dbReference>
<dbReference type="InterPro" id="IPR036380">
    <property type="entry name" value="Isochorismatase-like_sf"/>
</dbReference>
<keyword evidence="7" id="KW-1267">Proteomics identification</keyword>
<dbReference type="InParanoid" id="A0A5G2QNV7"/>
<dbReference type="STRING" id="9823.ENSSSCP00000063773"/>
<evidence type="ECO:0000256" key="1">
    <source>
        <dbReference type="ARBA" id="ARBA00006336"/>
    </source>
</evidence>
<dbReference type="InterPro" id="IPR050993">
    <property type="entry name" value="Isochorismatase_domain"/>
</dbReference>
<reference evidence="4" key="4">
    <citation type="submission" date="2025-09" db="UniProtKB">
        <authorList>
            <consortium name="Ensembl"/>
        </authorList>
    </citation>
    <scope>IDENTIFICATION</scope>
</reference>
<dbReference type="Gene3D" id="3.40.50.850">
    <property type="entry name" value="Isochorismatase-like"/>
    <property type="match status" value="1"/>
</dbReference>
<dbReference type="CDD" id="cd01012">
    <property type="entry name" value="YcaC_related"/>
    <property type="match status" value="1"/>
</dbReference>
<dbReference type="FunFam" id="3.40.50.850:FF:000001">
    <property type="entry name" value="Isochorismatase domain-containing protein 1"/>
    <property type="match status" value="1"/>
</dbReference>
<dbReference type="SUPFAM" id="SSF52499">
    <property type="entry name" value="Isochorismatase-like hydrolases"/>
    <property type="match status" value="1"/>
</dbReference>
<accession>A0A5G2QNV7</accession>
<comment type="similarity">
    <text evidence="1">Belongs to the isochorismatase family.</text>
</comment>
<dbReference type="PANTHER" id="PTHR14119">
    <property type="entry name" value="HYDROLASE"/>
    <property type="match status" value="1"/>
</dbReference>
<feature type="domain" description="Isochorismatase-like" evidence="3">
    <location>
        <begin position="179"/>
        <end position="296"/>
    </location>
</feature>
<dbReference type="PANTHER" id="PTHR14119:SF17">
    <property type="entry name" value="ISOCHORISMATASE DOMAIN-CONTAINING PROTEIN 1"/>
    <property type="match status" value="1"/>
</dbReference>